<feature type="domain" description="STAS" evidence="3">
    <location>
        <begin position="173"/>
        <end position="284"/>
    </location>
</feature>
<evidence type="ECO:0000259" key="3">
    <source>
        <dbReference type="PROSITE" id="PS50801"/>
    </source>
</evidence>
<protein>
    <submittedName>
        <fullName evidence="4">PAS domain-containing protein</fullName>
    </submittedName>
</protein>
<dbReference type="SUPFAM" id="SSF55785">
    <property type="entry name" value="PYP-like sensor domain (PAS domain)"/>
    <property type="match status" value="1"/>
</dbReference>
<dbReference type="Pfam" id="PF01740">
    <property type="entry name" value="STAS"/>
    <property type="match status" value="1"/>
</dbReference>
<proteinExistence type="predicted"/>
<evidence type="ECO:0000256" key="1">
    <source>
        <dbReference type="SAM" id="Coils"/>
    </source>
</evidence>
<gene>
    <name evidence="4" type="ORF">OV079_33405</name>
</gene>
<reference evidence="4" key="1">
    <citation type="submission" date="2022-11" db="EMBL/GenBank/DDBJ databases">
        <title>Minimal conservation of predation-associated metabolite biosynthetic gene clusters underscores biosynthetic potential of Myxococcota including descriptions for ten novel species: Archangium lansinium sp. nov., Myxococcus landrumus sp. nov., Nannocystis bai.</title>
        <authorList>
            <person name="Ahearne A."/>
            <person name="Stevens C."/>
            <person name="Phillips K."/>
        </authorList>
    </citation>
    <scope>NUCLEOTIDE SEQUENCE</scope>
    <source>
        <strain evidence="4">Na p29</strain>
    </source>
</reference>
<dbReference type="InterPro" id="IPR051932">
    <property type="entry name" value="Bact_StressResp_Reg"/>
</dbReference>
<dbReference type="PROSITE" id="PS50801">
    <property type="entry name" value="STAS"/>
    <property type="match status" value="1"/>
</dbReference>
<dbReference type="CDD" id="cd07041">
    <property type="entry name" value="STAS_RsbR_RsbS_like"/>
    <property type="match status" value="1"/>
</dbReference>
<dbReference type="SUPFAM" id="SSF52091">
    <property type="entry name" value="SpoIIaa-like"/>
    <property type="match status" value="1"/>
</dbReference>
<feature type="coiled-coil region" evidence="1">
    <location>
        <begin position="2"/>
        <end position="32"/>
    </location>
</feature>
<dbReference type="PROSITE" id="PS50113">
    <property type="entry name" value="PAC"/>
    <property type="match status" value="1"/>
</dbReference>
<dbReference type="RefSeq" id="WP_267773292.1">
    <property type="nucleotide sequence ID" value="NZ_JAPNKE010000002.1"/>
</dbReference>
<dbReference type="Proteomes" id="UP001150924">
    <property type="component" value="Unassembled WGS sequence"/>
</dbReference>
<organism evidence="4 5">
    <name type="scientific">Nannocystis pusilla</name>
    <dbReference type="NCBI Taxonomy" id="889268"/>
    <lineage>
        <taxon>Bacteria</taxon>
        <taxon>Pseudomonadati</taxon>
        <taxon>Myxococcota</taxon>
        <taxon>Polyangia</taxon>
        <taxon>Nannocystales</taxon>
        <taxon>Nannocystaceae</taxon>
        <taxon>Nannocystis</taxon>
    </lineage>
</organism>
<dbReference type="InterPro" id="IPR002645">
    <property type="entry name" value="STAS_dom"/>
</dbReference>
<dbReference type="InterPro" id="IPR000700">
    <property type="entry name" value="PAS-assoc_C"/>
</dbReference>
<evidence type="ECO:0000313" key="4">
    <source>
        <dbReference type="EMBL" id="MCY1010380.1"/>
    </source>
</evidence>
<evidence type="ECO:0000259" key="2">
    <source>
        <dbReference type="PROSITE" id="PS50113"/>
    </source>
</evidence>
<dbReference type="NCBIfam" id="TIGR00229">
    <property type="entry name" value="sensory_box"/>
    <property type="match status" value="1"/>
</dbReference>
<keyword evidence="1" id="KW-0175">Coiled coil</keyword>
<dbReference type="Pfam" id="PF13426">
    <property type="entry name" value="PAS_9"/>
    <property type="match status" value="1"/>
</dbReference>
<dbReference type="InterPro" id="IPR036513">
    <property type="entry name" value="STAS_dom_sf"/>
</dbReference>
<name>A0A9X3EW21_9BACT</name>
<evidence type="ECO:0000313" key="5">
    <source>
        <dbReference type="Proteomes" id="UP001150924"/>
    </source>
</evidence>
<dbReference type="PANTHER" id="PTHR33745:SF1">
    <property type="entry name" value="RSBT ANTAGONIST PROTEIN RSBS"/>
    <property type="match status" value="1"/>
</dbReference>
<dbReference type="PANTHER" id="PTHR33745">
    <property type="entry name" value="RSBT ANTAGONIST PROTEIN RSBS-RELATED"/>
    <property type="match status" value="1"/>
</dbReference>
<dbReference type="EMBL" id="JAPNKE010000002">
    <property type="protein sequence ID" value="MCY1010380.1"/>
    <property type="molecule type" value="Genomic_DNA"/>
</dbReference>
<dbReference type="Gene3D" id="3.30.450.20">
    <property type="entry name" value="PAS domain"/>
    <property type="match status" value="1"/>
</dbReference>
<dbReference type="InterPro" id="IPR000014">
    <property type="entry name" value="PAS"/>
</dbReference>
<accession>A0A9X3EW21</accession>
<dbReference type="Gene3D" id="3.30.750.24">
    <property type="entry name" value="STAS domain"/>
    <property type="match status" value="1"/>
</dbReference>
<dbReference type="AlphaFoldDB" id="A0A9X3EW21"/>
<keyword evidence="5" id="KW-1185">Reference proteome</keyword>
<sequence>MADTHDDELAALRAENERLRGELTALAQAEERFRVLFEHSWDALLIFDRTGIIDCNSAALRMLRCDDRSQLRCLHPAQLSPERQPDGRLSREKSIEMDDTARRRGAHRFEWLHQRLDGELFPVEVTLTPVNLPSGPMMLVVWRDVSELRAREAELREHAVQLALQQQVIRRLSTPVISVAAGVLLVPIVGELDRDGAAAMTSSVLQAIGERRARAVILDLTGADDLDVDTTAALVRTGTAASLLGAGVVLAGIGPSLARTLVGLDLDLSQVRTTSTAEQAIAAALAVV</sequence>
<comment type="caution">
    <text evidence="4">The sequence shown here is derived from an EMBL/GenBank/DDBJ whole genome shotgun (WGS) entry which is preliminary data.</text>
</comment>
<feature type="domain" description="PAC" evidence="2">
    <location>
        <begin position="107"/>
        <end position="157"/>
    </location>
</feature>
<dbReference type="InterPro" id="IPR035965">
    <property type="entry name" value="PAS-like_dom_sf"/>
</dbReference>